<evidence type="ECO:0000313" key="2">
    <source>
        <dbReference type="Proteomes" id="UP001159405"/>
    </source>
</evidence>
<comment type="caution">
    <text evidence="1">The sequence shown here is derived from an EMBL/GenBank/DDBJ whole genome shotgun (WGS) entry which is preliminary data.</text>
</comment>
<proteinExistence type="predicted"/>
<name>A0ABN8PMV3_9CNID</name>
<evidence type="ECO:0000313" key="1">
    <source>
        <dbReference type="EMBL" id="CAH3145119.1"/>
    </source>
</evidence>
<accession>A0ABN8PMV3</accession>
<keyword evidence="2" id="KW-1185">Reference proteome</keyword>
<reference evidence="1 2" key="1">
    <citation type="submission" date="2022-05" db="EMBL/GenBank/DDBJ databases">
        <authorList>
            <consortium name="Genoscope - CEA"/>
            <person name="William W."/>
        </authorList>
    </citation>
    <scope>NUCLEOTIDE SEQUENCE [LARGE SCALE GENOMIC DNA]</scope>
</reference>
<sequence length="219" mass="24968">MRRRKPRLSALERLLRYKRQLGISINNTICSTTQLSVYPNKTQKFPSATETMALMLNNIAVTVTTPSFVRPISSPGPFSSSSGNSAYKSSERIFTYSNAYPIPHCIHRSGNFEVQKMDVLDSSSLKFDSVILDDDALTSLIIEMELDKINVLPELQLVNADLTDCNVLTTNRHTASETFPLFYLGNNIHAHRFTRRLQLQAGYDKRRLFKYTAKRIMRI</sequence>
<dbReference type="Proteomes" id="UP001159405">
    <property type="component" value="Unassembled WGS sequence"/>
</dbReference>
<gene>
    <name evidence="1" type="ORF">PLOB_00044367</name>
</gene>
<dbReference type="Gene3D" id="6.10.140.2200">
    <property type="match status" value="1"/>
</dbReference>
<protein>
    <submittedName>
        <fullName evidence="1">Uncharacterized protein</fullName>
    </submittedName>
</protein>
<dbReference type="EMBL" id="CALNXK010000075">
    <property type="protein sequence ID" value="CAH3145119.1"/>
    <property type="molecule type" value="Genomic_DNA"/>
</dbReference>
<organism evidence="1 2">
    <name type="scientific">Porites lobata</name>
    <dbReference type="NCBI Taxonomy" id="104759"/>
    <lineage>
        <taxon>Eukaryota</taxon>
        <taxon>Metazoa</taxon>
        <taxon>Cnidaria</taxon>
        <taxon>Anthozoa</taxon>
        <taxon>Hexacorallia</taxon>
        <taxon>Scleractinia</taxon>
        <taxon>Fungiina</taxon>
        <taxon>Poritidae</taxon>
        <taxon>Porites</taxon>
    </lineage>
</organism>